<dbReference type="Proteomes" id="UP000499080">
    <property type="component" value="Unassembled WGS sequence"/>
</dbReference>
<proteinExistence type="predicted"/>
<organism evidence="1 2">
    <name type="scientific">Araneus ventricosus</name>
    <name type="common">Orbweaver spider</name>
    <name type="synonym">Epeira ventricosa</name>
    <dbReference type="NCBI Taxonomy" id="182803"/>
    <lineage>
        <taxon>Eukaryota</taxon>
        <taxon>Metazoa</taxon>
        <taxon>Ecdysozoa</taxon>
        <taxon>Arthropoda</taxon>
        <taxon>Chelicerata</taxon>
        <taxon>Arachnida</taxon>
        <taxon>Araneae</taxon>
        <taxon>Araneomorphae</taxon>
        <taxon>Entelegynae</taxon>
        <taxon>Araneoidea</taxon>
        <taxon>Araneidae</taxon>
        <taxon>Araneus</taxon>
    </lineage>
</organism>
<name>A0A4Y2G7V7_ARAVE</name>
<feature type="non-terminal residue" evidence="1">
    <location>
        <position position="1"/>
    </location>
</feature>
<protein>
    <submittedName>
        <fullName evidence="1">Uncharacterized protein</fullName>
    </submittedName>
</protein>
<gene>
    <name evidence="1" type="ORF">AVEN_199724_1</name>
</gene>
<reference evidence="1 2" key="1">
    <citation type="journal article" date="2019" name="Sci. Rep.">
        <title>Orb-weaving spider Araneus ventricosus genome elucidates the spidroin gene catalogue.</title>
        <authorList>
            <person name="Kono N."/>
            <person name="Nakamura H."/>
            <person name="Ohtoshi R."/>
            <person name="Moran D.A.P."/>
            <person name="Shinohara A."/>
            <person name="Yoshida Y."/>
            <person name="Fujiwara M."/>
            <person name="Mori M."/>
            <person name="Tomita M."/>
            <person name="Arakawa K."/>
        </authorList>
    </citation>
    <scope>NUCLEOTIDE SEQUENCE [LARGE SCALE GENOMIC DNA]</scope>
</reference>
<evidence type="ECO:0000313" key="2">
    <source>
        <dbReference type="Proteomes" id="UP000499080"/>
    </source>
</evidence>
<accession>A0A4Y2G7V7</accession>
<sequence length="91" mass="9734">IDDVPRRRRSAVDEKVIGILGVSEGFLTGVPHHGVLERDGDTLFGETDGRSEDVLHGQLKSLIICEVGVIAANDRAEAIPFGDSTKYAGDC</sequence>
<keyword evidence="2" id="KW-1185">Reference proteome</keyword>
<dbReference type="AlphaFoldDB" id="A0A4Y2G7V7"/>
<dbReference type="EMBL" id="BGPR01098618">
    <property type="protein sequence ID" value="GBM49810.1"/>
    <property type="molecule type" value="Genomic_DNA"/>
</dbReference>
<evidence type="ECO:0000313" key="1">
    <source>
        <dbReference type="EMBL" id="GBM49810.1"/>
    </source>
</evidence>
<comment type="caution">
    <text evidence="1">The sequence shown here is derived from an EMBL/GenBank/DDBJ whole genome shotgun (WGS) entry which is preliminary data.</text>
</comment>